<evidence type="ECO:0000313" key="13">
    <source>
        <dbReference type="Proteomes" id="UP000044625"/>
    </source>
</evidence>
<evidence type="ECO:0000256" key="2">
    <source>
        <dbReference type="ARBA" id="ARBA00009810"/>
    </source>
</evidence>
<dbReference type="GO" id="GO:0044718">
    <property type="term" value="P:siderophore transmembrane transport"/>
    <property type="evidence" value="ECO:0007669"/>
    <property type="project" value="TreeGrafter"/>
</dbReference>
<evidence type="ECO:0000313" key="11">
    <source>
        <dbReference type="EMBL" id="CNI28579.1"/>
    </source>
</evidence>
<comment type="similarity">
    <text evidence="2 9">Belongs to the TonB-dependent receptor family.</text>
</comment>
<dbReference type="Gene3D" id="2.40.170.20">
    <property type="entry name" value="TonB-dependent receptor, beta-barrel domain"/>
    <property type="match status" value="1"/>
</dbReference>
<evidence type="ECO:0000313" key="12">
    <source>
        <dbReference type="EMBL" id="CRY67941.1"/>
    </source>
</evidence>
<evidence type="ECO:0000256" key="7">
    <source>
        <dbReference type="ARBA" id="ARBA00023136"/>
    </source>
</evidence>
<dbReference type="SUPFAM" id="SSF56935">
    <property type="entry name" value="Porins"/>
    <property type="match status" value="1"/>
</dbReference>
<keyword evidence="3 9" id="KW-0813">Transport</keyword>
<evidence type="ECO:0000256" key="1">
    <source>
        <dbReference type="ARBA" id="ARBA00004571"/>
    </source>
</evidence>
<accession>A0A0T9QU14</accession>
<dbReference type="GO" id="GO:0015344">
    <property type="term" value="F:siderophore uptake transmembrane transporter activity"/>
    <property type="evidence" value="ECO:0007669"/>
    <property type="project" value="TreeGrafter"/>
</dbReference>
<keyword evidence="8 9" id="KW-0998">Cell outer membrane</keyword>
<evidence type="ECO:0000256" key="6">
    <source>
        <dbReference type="ARBA" id="ARBA00023077"/>
    </source>
</evidence>
<dbReference type="STRING" id="1288385.ERS137968_03038"/>
<keyword evidence="5 9" id="KW-0812">Transmembrane</keyword>
<dbReference type="InterPro" id="IPR036942">
    <property type="entry name" value="Beta-barrel_TonB_sf"/>
</dbReference>
<keyword evidence="4 9" id="KW-1134">Transmembrane beta strand</keyword>
<protein>
    <submittedName>
        <fullName evidence="11">Hemin storage receptor protein</fullName>
    </submittedName>
</protein>
<dbReference type="InterPro" id="IPR039426">
    <property type="entry name" value="TonB-dep_rcpt-like"/>
</dbReference>
<sequence length="194" mass="22251">MHFDQLISDNDSVEFKASYFSIDAKNRITSEVHTQIFAKNYSGYINTPRSKTWGWDASLDYQNPWFDWTLAYNRTRGINLDTRQFINSINPDTVTSSLNVPIANTGLSAGWIVTMVENTKFMTDNDAKTSARTPYKPQAGYVVQDFYLRYQGQGHLKNITTTAVLGNAFNKEYYSPQEIPQDGRNAKLLISYQW</sequence>
<keyword evidence="11" id="KW-0675">Receptor</keyword>
<dbReference type="EMBL" id="CWJL01000016">
    <property type="protein sequence ID" value="CRY67941.1"/>
    <property type="molecule type" value="Genomic_DNA"/>
</dbReference>
<feature type="domain" description="TonB-dependent receptor-like beta-barrel" evidence="10">
    <location>
        <begin position="10"/>
        <end position="163"/>
    </location>
</feature>
<dbReference type="PANTHER" id="PTHR30069">
    <property type="entry name" value="TONB-DEPENDENT OUTER MEMBRANE RECEPTOR"/>
    <property type="match status" value="1"/>
</dbReference>
<dbReference type="GO" id="GO:0009279">
    <property type="term" value="C:cell outer membrane"/>
    <property type="evidence" value="ECO:0007669"/>
    <property type="project" value="UniProtKB-SubCell"/>
</dbReference>
<comment type="subcellular location">
    <subcellularLocation>
        <location evidence="1 9">Cell outer membrane</location>
        <topology evidence="1 9">Multi-pass membrane protein</topology>
    </subcellularLocation>
</comment>
<proteinExistence type="inferred from homology"/>
<evidence type="ECO:0000256" key="9">
    <source>
        <dbReference type="PROSITE-ProRule" id="PRU01360"/>
    </source>
</evidence>
<evidence type="ECO:0000256" key="4">
    <source>
        <dbReference type="ARBA" id="ARBA00022452"/>
    </source>
</evidence>
<evidence type="ECO:0000259" key="10">
    <source>
        <dbReference type="Pfam" id="PF00593"/>
    </source>
</evidence>
<evidence type="ECO:0000256" key="3">
    <source>
        <dbReference type="ARBA" id="ARBA00022448"/>
    </source>
</evidence>
<dbReference type="Proteomes" id="UP000044625">
    <property type="component" value="Unassembled WGS sequence"/>
</dbReference>
<evidence type="ECO:0000256" key="5">
    <source>
        <dbReference type="ARBA" id="ARBA00022692"/>
    </source>
</evidence>
<keyword evidence="7 9" id="KW-0472">Membrane</keyword>
<reference evidence="12 13" key="2">
    <citation type="submission" date="2015-03" db="EMBL/GenBank/DDBJ databases">
        <authorList>
            <consortium name="Pathogen Informatics"/>
            <person name="Murphy D."/>
        </authorList>
    </citation>
    <scope>NUCLEOTIDE SEQUENCE [LARGE SCALE GENOMIC DNA]</scope>
    <source>
        <strain evidence="12">Type strain: CIP110230</strain>
        <strain evidence="13">type strain: CIP110230</strain>
    </source>
</reference>
<evidence type="ECO:0000313" key="14">
    <source>
        <dbReference type="Proteomes" id="UP000045840"/>
    </source>
</evidence>
<dbReference type="AlphaFoldDB" id="A0A0T9QU14"/>
<dbReference type="Proteomes" id="UP000045840">
    <property type="component" value="Unassembled WGS sequence"/>
</dbReference>
<dbReference type="PROSITE" id="PS52016">
    <property type="entry name" value="TONB_DEPENDENT_REC_3"/>
    <property type="match status" value="1"/>
</dbReference>
<reference evidence="11" key="3">
    <citation type="submission" date="2015-03" db="EMBL/GenBank/DDBJ databases">
        <authorList>
            <person name="Murphy D."/>
        </authorList>
    </citation>
    <scope>NUCLEOTIDE SEQUENCE [LARGE SCALE GENOMIC DNA]</scope>
    <source>
        <strain evidence="11">A125KOH2</strain>
    </source>
</reference>
<keyword evidence="6" id="KW-0798">TonB box</keyword>
<dbReference type="EMBL" id="CQAZ01000038">
    <property type="protein sequence ID" value="CNI28579.1"/>
    <property type="molecule type" value="Genomic_DNA"/>
</dbReference>
<dbReference type="InterPro" id="IPR000531">
    <property type="entry name" value="Beta-barrel_TonB"/>
</dbReference>
<reference evidence="14" key="1">
    <citation type="submission" date="2015-03" db="EMBL/GenBank/DDBJ databases">
        <authorList>
            <consortium name="Pathogen Informatics"/>
        </authorList>
    </citation>
    <scope>NUCLEOTIDE SEQUENCE [LARGE SCALE GENOMIC DNA]</scope>
    <source>
        <strain evidence="14">A125KOH2</strain>
    </source>
</reference>
<dbReference type="PANTHER" id="PTHR30069:SF41">
    <property type="entry name" value="HEME_HEMOPEXIN UTILIZATION PROTEIN C"/>
    <property type="match status" value="1"/>
</dbReference>
<gene>
    <name evidence="11" type="ORF">ERS008529_03599</name>
    <name evidence="12" type="ORF">ERS137968_03038</name>
</gene>
<name>A0A0T9QU14_9GAMM</name>
<organism evidence="11 14">
    <name type="scientific">Yersinia pekkanenii</name>
    <dbReference type="NCBI Taxonomy" id="1288385"/>
    <lineage>
        <taxon>Bacteria</taxon>
        <taxon>Pseudomonadati</taxon>
        <taxon>Pseudomonadota</taxon>
        <taxon>Gammaproteobacteria</taxon>
        <taxon>Enterobacterales</taxon>
        <taxon>Yersiniaceae</taxon>
        <taxon>Yersinia</taxon>
    </lineage>
</organism>
<keyword evidence="13" id="KW-1185">Reference proteome</keyword>
<dbReference type="Pfam" id="PF00593">
    <property type="entry name" value="TonB_dep_Rec_b-barrel"/>
    <property type="match status" value="1"/>
</dbReference>
<evidence type="ECO:0000256" key="8">
    <source>
        <dbReference type="ARBA" id="ARBA00023237"/>
    </source>
</evidence>